<evidence type="ECO:0000256" key="4">
    <source>
        <dbReference type="PIRSR" id="PIRSR500134-3"/>
    </source>
</evidence>
<evidence type="ECO:0000256" key="2">
    <source>
        <dbReference type="PIRSR" id="PIRSR500134-1"/>
    </source>
</evidence>
<dbReference type="AlphaFoldDB" id="A0A9D6Z252"/>
<protein>
    <recommendedName>
        <fullName evidence="1">UDP-glucose 6-dehydrogenase</fullName>
    </recommendedName>
</protein>
<organism evidence="6 7">
    <name type="scientific">Desulfomonile tiedjei</name>
    <dbReference type="NCBI Taxonomy" id="2358"/>
    <lineage>
        <taxon>Bacteria</taxon>
        <taxon>Pseudomonadati</taxon>
        <taxon>Thermodesulfobacteriota</taxon>
        <taxon>Desulfomonilia</taxon>
        <taxon>Desulfomonilales</taxon>
        <taxon>Desulfomonilaceae</taxon>
        <taxon>Desulfomonile</taxon>
    </lineage>
</organism>
<dbReference type="Proteomes" id="UP000807825">
    <property type="component" value="Unassembled WGS sequence"/>
</dbReference>
<feature type="active site" description="Nucleophile" evidence="2">
    <location>
        <position position="34"/>
    </location>
</feature>
<name>A0A9D6Z252_9BACT</name>
<dbReference type="PIRSF" id="PIRSF500134">
    <property type="entry name" value="UDPglc_DH_bac"/>
    <property type="match status" value="1"/>
</dbReference>
<dbReference type="PIRSF" id="PIRSF000124">
    <property type="entry name" value="UDPglc_GDPman_dh"/>
    <property type="match status" value="1"/>
</dbReference>
<dbReference type="GO" id="GO:0000271">
    <property type="term" value="P:polysaccharide biosynthetic process"/>
    <property type="evidence" value="ECO:0007669"/>
    <property type="project" value="InterPro"/>
</dbReference>
<dbReference type="SMART" id="SM00984">
    <property type="entry name" value="UDPG_MGDP_dh_C"/>
    <property type="match status" value="1"/>
</dbReference>
<dbReference type="Gene3D" id="3.40.50.720">
    <property type="entry name" value="NAD(P)-binding Rossmann-like Domain"/>
    <property type="match status" value="1"/>
</dbReference>
<comment type="caution">
    <text evidence="6">The sequence shown here is derived from an EMBL/GenBank/DDBJ whole genome shotgun (WGS) entry which is preliminary data.</text>
</comment>
<dbReference type="SUPFAM" id="SSF52413">
    <property type="entry name" value="UDP-glucose/GDP-mannose dehydrogenase C-terminal domain"/>
    <property type="match status" value="1"/>
</dbReference>
<feature type="domain" description="UDP-glucose/GDP-mannose dehydrogenase C-terminal" evidence="5">
    <location>
        <begin position="89"/>
        <end position="191"/>
    </location>
</feature>
<dbReference type="EMBL" id="JACRDE010000084">
    <property type="protein sequence ID" value="MBI5248400.1"/>
    <property type="molecule type" value="Genomic_DNA"/>
</dbReference>
<sequence length="206" mass="23038">KVGADIEMVRNGIGTDPRIGPQFLFAGIGYGGSCFPKDVDALVATGLLHGVELKILQAVQEANKSQRKHFMDRILAHYDGDSLAGKLFAIWGLSFKPRTDDIREAPSLDVIRFLLDEGCRVRAFDPVAMENAGKLLGDAIEYAPGNYECLEGAHALIIVTEWNEFRHPDFDKIKTSLIEPVIFDGRNIYNPKKMIERGFYYYSIGR</sequence>
<feature type="non-terminal residue" evidence="6">
    <location>
        <position position="1"/>
    </location>
</feature>
<feature type="binding site" evidence="3">
    <location>
        <position position="31"/>
    </location>
    <ligand>
        <name>substrate</name>
    </ligand>
</feature>
<proteinExistence type="predicted"/>
<dbReference type="InterPro" id="IPR017476">
    <property type="entry name" value="UDP-Glc/GDP-Man"/>
</dbReference>
<keyword evidence="4" id="KW-0520">NAD</keyword>
<dbReference type="Pfam" id="PF00984">
    <property type="entry name" value="UDPG_MGDP_dh"/>
    <property type="match status" value="1"/>
</dbReference>
<dbReference type="GO" id="GO:0003979">
    <property type="term" value="F:UDP-glucose 6-dehydrogenase activity"/>
    <property type="evidence" value="ECO:0007669"/>
    <property type="project" value="InterPro"/>
</dbReference>
<feature type="binding site" evidence="4">
    <location>
        <position position="37"/>
    </location>
    <ligand>
        <name>NAD(+)</name>
        <dbReference type="ChEBI" id="CHEBI:57540"/>
    </ligand>
</feature>
<dbReference type="PANTHER" id="PTHR43750:SF3">
    <property type="entry name" value="UDP-GLUCOSE 6-DEHYDROGENASE TUAD"/>
    <property type="match status" value="1"/>
</dbReference>
<dbReference type="InterPro" id="IPR014027">
    <property type="entry name" value="UDP-Glc/GDP-Man_DH_C"/>
</dbReference>
<dbReference type="InterPro" id="IPR036220">
    <property type="entry name" value="UDP-Glc/GDP-Man_DH_C_sf"/>
</dbReference>
<evidence type="ECO:0000313" key="7">
    <source>
        <dbReference type="Proteomes" id="UP000807825"/>
    </source>
</evidence>
<feature type="binding site" evidence="4">
    <location>
        <position position="103"/>
    </location>
    <ligand>
        <name>NAD(+)</name>
        <dbReference type="ChEBI" id="CHEBI:57540"/>
    </ligand>
</feature>
<gene>
    <name evidence="6" type="ORF">HY912_02800</name>
</gene>
<reference evidence="6" key="1">
    <citation type="submission" date="2020-07" db="EMBL/GenBank/DDBJ databases">
        <title>Huge and variable diversity of episymbiotic CPR bacteria and DPANN archaea in groundwater ecosystems.</title>
        <authorList>
            <person name="He C.Y."/>
            <person name="Keren R."/>
            <person name="Whittaker M."/>
            <person name="Farag I.F."/>
            <person name="Doudna J."/>
            <person name="Cate J.H.D."/>
            <person name="Banfield J.F."/>
        </authorList>
    </citation>
    <scope>NUCLEOTIDE SEQUENCE</scope>
    <source>
        <strain evidence="6">NC_groundwater_1664_Pr3_B-0.1um_52_9</strain>
    </source>
</reference>
<evidence type="ECO:0000313" key="6">
    <source>
        <dbReference type="EMBL" id="MBI5248400.1"/>
    </source>
</evidence>
<accession>A0A9D6Z252</accession>
<dbReference type="GO" id="GO:0051287">
    <property type="term" value="F:NAD binding"/>
    <property type="evidence" value="ECO:0007669"/>
    <property type="project" value="InterPro"/>
</dbReference>
<dbReference type="Pfam" id="PF03720">
    <property type="entry name" value="UDPG_MGDP_dh_C"/>
    <property type="match status" value="1"/>
</dbReference>
<evidence type="ECO:0000259" key="5">
    <source>
        <dbReference type="SMART" id="SM00984"/>
    </source>
</evidence>
<evidence type="ECO:0000256" key="1">
    <source>
        <dbReference type="ARBA" id="ARBA00015132"/>
    </source>
</evidence>
<dbReference type="InterPro" id="IPR008927">
    <property type="entry name" value="6-PGluconate_DH-like_C_sf"/>
</dbReference>
<dbReference type="InterPro" id="IPR028357">
    <property type="entry name" value="UDPglc_DH_bac"/>
</dbReference>
<evidence type="ECO:0000256" key="3">
    <source>
        <dbReference type="PIRSR" id="PIRSR500134-2"/>
    </source>
</evidence>
<dbReference type="PANTHER" id="PTHR43750">
    <property type="entry name" value="UDP-GLUCOSE 6-DEHYDROGENASE TUAD"/>
    <property type="match status" value="1"/>
</dbReference>
<feature type="binding site" evidence="3">
    <location>
        <begin position="23"/>
        <end position="27"/>
    </location>
    <ligand>
        <name>substrate</name>
    </ligand>
</feature>
<dbReference type="SUPFAM" id="SSF48179">
    <property type="entry name" value="6-phosphogluconate dehydrogenase C-terminal domain-like"/>
    <property type="match status" value="1"/>
</dbReference>
<feature type="binding site" evidence="3">
    <location>
        <position position="96"/>
    </location>
    <ligand>
        <name>substrate</name>
    </ligand>
</feature>
<dbReference type="InterPro" id="IPR014026">
    <property type="entry name" value="UDP-Glc/GDP-Man_DH_dimer"/>
</dbReference>